<evidence type="ECO:0000313" key="3">
    <source>
        <dbReference type="Proteomes" id="UP001165082"/>
    </source>
</evidence>
<protein>
    <submittedName>
        <fullName evidence="2">Uncharacterized protein</fullName>
    </submittedName>
</protein>
<feature type="compositionally biased region" description="Polar residues" evidence="1">
    <location>
        <begin position="1"/>
        <end position="20"/>
    </location>
</feature>
<keyword evidence="3" id="KW-1185">Reference proteome</keyword>
<feature type="region of interest" description="Disordered" evidence="1">
    <location>
        <begin position="1"/>
        <end position="63"/>
    </location>
</feature>
<feature type="non-terminal residue" evidence="2">
    <location>
        <position position="1"/>
    </location>
</feature>
<sequence length="63" mass="6339">STAASGIPSLQEQTKTGTTHKLSEVEREVLGGGDGSGMDGPSTGGAFPFEGGMNERLDNTRGG</sequence>
<evidence type="ECO:0000256" key="1">
    <source>
        <dbReference type="SAM" id="MobiDB-lite"/>
    </source>
</evidence>
<dbReference type="Proteomes" id="UP001165082">
    <property type="component" value="Unassembled WGS sequence"/>
</dbReference>
<evidence type="ECO:0000313" key="2">
    <source>
        <dbReference type="EMBL" id="GMH70591.1"/>
    </source>
</evidence>
<proteinExistence type="predicted"/>
<comment type="caution">
    <text evidence="2">The sequence shown here is derived from an EMBL/GenBank/DDBJ whole genome shotgun (WGS) entry which is preliminary data.</text>
</comment>
<reference evidence="2" key="1">
    <citation type="submission" date="2022-07" db="EMBL/GenBank/DDBJ databases">
        <title>Genome analysis of Parmales, a sister group of diatoms, reveals the evolutionary specialization of diatoms from phago-mixotrophs to photoautotrophs.</title>
        <authorList>
            <person name="Ban H."/>
            <person name="Sato S."/>
            <person name="Yoshikawa S."/>
            <person name="Kazumasa Y."/>
            <person name="Nakamura Y."/>
            <person name="Ichinomiya M."/>
            <person name="Saitoh K."/>
            <person name="Sato N."/>
            <person name="Blanc-Mathieu R."/>
            <person name="Endo H."/>
            <person name="Kuwata A."/>
            <person name="Ogata H."/>
        </authorList>
    </citation>
    <scope>NUCLEOTIDE SEQUENCE</scope>
</reference>
<feature type="compositionally biased region" description="Basic and acidic residues" evidence="1">
    <location>
        <begin position="53"/>
        <end position="63"/>
    </location>
</feature>
<accession>A0A9W7AHC7</accession>
<name>A0A9W7AHC7_9STRA</name>
<gene>
    <name evidence="2" type="ORF">TrRE_jg12020</name>
</gene>
<organism evidence="2 3">
    <name type="scientific">Triparma retinervis</name>
    <dbReference type="NCBI Taxonomy" id="2557542"/>
    <lineage>
        <taxon>Eukaryota</taxon>
        <taxon>Sar</taxon>
        <taxon>Stramenopiles</taxon>
        <taxon>Ochrophyta</taxon>
        <taxon>Bolidophyceae</taxon>
        <taxon>Parmales</taxon>
        <taxon>Triparmaceae</taxon>
        <taxon>Triparma</taxon>
    </lineage>
</organism>
<dbReference type="EMBL" id="BRXZ01004208">
    <property type="protein sequence ID" value="GMH70591.1"/>
    <property type="molecule type" value="Genomic_DNA"/>
</dbReference>
<dbReference type="AlphaFoldDB" id="A0A9W7AHC7"/>